<keyword evidence="5 6" id="KW-0472">Membrane</keyword>
<evidence type="ECO:0000256" key="3">
    <source>
        <dbReference type="ARBA" id="ARBA00022692"/>
    </source>
</evidence>
<evidence type="ECO:0000256" key="2">
    <source>
        <dbReference type="ARBA" id="ARBA00010095"/>
    </source>
</evidence>
<keyword evidence="4 6" id="KW-1133">Transmembrane helix</keyword>
<dbReference type="Proteomes" id="UP000507222">
    <property type="component" value="Unassembled WGS sequence"/>
</dbReference>
<proteinExistence type="inferred from homology"/>
<protein>
    <recommendedName>
        <fullName evidence="9">Cornichon family protein</fullName>
    </recommendedName>
</protein>
<evidence type="ECO:0000256" key="6">
    <source>
        <dbReference type="SAM" id="Phobius"/>
    </source>
</evidence>
<dbReference type="GO" id="GO:0016020">
    <property type="term" value="C:membrane"/>
    <property type="evidence" value="ECO:0007669"/>
    <property type="project" value="UniProtKB-SubCell"/>
</dbReference>
<evidence type="ECO:0000256" key="5">
    <source>
        <dbReference type="ARBA" id="ARBA00023136"/>
    </source>
</evidence>
<dbReference type="InterPro" id="IPR003377">
    <property type="entry name" value="Cornichon"/>
</dbReference>
<evidence type="ECO:0000313" key="8">
    <source>
        <dbReference type="Proteomes" id="UP000507222"/>
    </source>
</evidence>
<evidence type="ECO:0000256" key="1">
    <source>
        <dbReference type="ARBA" id="ARBA00004141"/>
    </source>
</evidence>
<name>A0A6J5U3R6_PRUAR</name>
<feature type="transmembrane region" description="Helical" evidence="6">
    <location>
        <begin position="85"/>
        <end position="106"/>
    </location>
</feature>
<feature type="transmembrane region" description="Helical" evidence="6">
    <location>
        <begin position="49"/>
        <end position="70"/>
    </location>
</feature>
<organism evidence="7 8">
    <name type="scientific">Prunus armeniaca</name>
    <name type="common">Apricot</name>
    <name type="synonym">Armeniaca vulgaris</name>
    <dbReference type="NCBI Taxonomy" id="36596"/>
    <lineage>
        <taxon>Eukaryota</taxon>
        <taxon>Viridiplantae</taxon>
        <taxon>Streptophyta</taxon>
        <taxon>Embryophyta</taxon>
        <taxon>Tracheophyta</taxon>
        <taxon>Spermatophyta</taxon>
        <taxon>Magnoliopsida</taxon>
        <taxon>eudicotyledons</taxon>
        <taxon>Gunneridae</taxon>
        <taxon>Pentapetalae</taxon>
        <taxon>rosids</taxon>
        <taxon>fabids</taxon>
        <taxon>Rosales</taxon>
        <taxon>Rosaceae</taxon>
        <taxon>Amygdaloideae</taxon>
        <taxon>Amygdaleae</taxon>
        <taxon>Prunus</taxon>
    </lineage>
</organism>
<reference evidence="7 8" key="1">
    <citation type="submission" date="2020-05" db="EMBL/GenBank/DDBJ databases">
        <authorList>
            <person name="Campoy J."/>
            <person name="Schneeberger K."/>
            <person name="Spophaly S."/>
        </authorList>
    </citation>
    <scope>NUCLEOTIDE SEQUENCE [LARGE SCALE GENOMIC DNA]</scope>
    <source>
        <strain evidence="7">PruArmRojPasFocal</strain>
    </source>
</reference>
<evidence type="ECO:0000313" key="7">
    <source>
        <dbReference type="EMBL" id="CAB4269765.1"/>
    </source>
</evidence>
<comment type="subcellular location">
    <subcellularLocation>
        <location evidence="1">Membrane</location>
        <topology evidence="1">Multi-pass membrane protein</topology>
    </subcellularLocation>
</comment>
<keyword evidence="3 6" id="KW-0812">Transmembrane</keyword>
<gene>
    <name evidence="7" type="ORF">CURHAP_LOCUS15555</name>
</gene>
<dbReference type="GO" id="GO:0016192">
    <property type="term" value="P:vesicle-mediated transport"/>
    <property type="evidence" value="ECO:0007669"/>
    <property type="project" value="InterPro"/>
</dbReference>
<evidence type="ECO:0000256" key="4">
    <source>
        <dbReference type="ARBA" id="ARBA00022989"/>
    </source>
</evidence>
<dbReference type="SMART" id="SM01398">
    <property type="entry name" value="Cornichon"/>
    <property type="match status" value="1"/>
</dbReference>
<accession>A0A6J5U3R6</accession>
<dbReference type="Pfam" id="PF03311">
    <property type="entry name" value="Cornichon"/>
    <property type="match status" value="1"/>
</dbReference>
<sequence length="121" mass="14161">MEMLWTWLLSFFFILALLCILGYQLVCLVDLEFDYINPYDSSSRINSVILPEFIIQGVLCLILLIARHWFMLLLALPHLYYNVNLVSLFDTNMILPSPLISSLMVVMKKIHIVEKYYGLLE</sequence>
<dbReference type="EMBL" id="CAEKDK010000002">
    <property type="protein sequence ID" value="CAB4269765.1"/>
    <property type="molecule type" value="Genomic_DNA"/>
</dbReference>
<dbReference type="PANTHER" id="PTHR12290">
    <property type="entry name" value="CORNICHON-RELATED"/>
    <property type="match status" value="1"/>
</dbReference>
<dbReference type="AlphaFoldDB" id="A0A6J5U3R6"/>
<comment type="similarity">
    <text evidence="2">Belongs to the cornichon family.</text>
</comment>
<evidence type="ECO:0008006" key="9">
    <source>
        <dbReference type="Google" id="ProtNLM"/>
    </source>
</evidence>
<feature type="transmembrane region" description="Helical" evidence="6">
    <location>
        <begin position="6"/>
        <end position="29"/>
    </location>
</feature>